<keyword evidence="3" id="KW-0813">Transport</keyword>
<proteinExistence type="predicted"/>
<sequence length="456" mass="50239">MVAYNVVFAGEAGVGKSSLINILLDVEVSEASNKISKGTSERKRSIAVHDRNVYRLWDTPGLDEGTRGHVPQRRTVKILKSFIKELMSGDGVHLVVFCFRYTESPTTGLRRVYEAVLASVHGIQVPVIAAVMQGDETTQISEDWWNGAGADRKQKGMTFAAYACVPTLQDPPTPGKRTKAQDDMWQLIKKHAKPLLPPGFLSKEINIILVGQTGAGKSSLVNLIAGQHIAGVSQDVDVCTVSSTEYRFEVGAHDFRIWDTTGLEEPEGGVNGYITAVSKALQLIRRLADAGGVNLLLLCMRGQKVTRATQGNYRLFYEILCEEYVPLGLVITHLEREDNMEEWWERNKKTLDGYGVRSVGHACVTGLPSCPKKYALSRAAIYGLLTDCDRFGKYNMPPDIWLKRLAKSIKSFIIGGGRPKGEKLTQALVTRCGLKEEDAKELRKLLEDGSSLPSTA</sequence>
<dbReference type="InterPro" id="IPR006073">
    <property type="entry name" value="GTP-bd"/>
</dbReference>
<evidence type="ECO:0000256" key="10">
    <source>
        <dbReference type="ARBA" id="ARBA00022842"/>
    </source>
</evidence>
<dbReference type="InterPro" id="IPR027417">
    <property type="entry name" value="P-loop_NTPase"/>
</dbReference>
<evidence type="ECO:0000256" key="3">
    <source>
        <dbReference type="ARBA" id="ARBA00022448"/>
    </source>
</evidence>
<evidence type="ECO:0000256" key="6">
    <source>
        <dbReference type="ARBA" id="ARBA00022692"/>
    </source>
</evidence>
<dbReference type="PANTHER" id="PTHR10903:SF135">
    <property type="entry name" value="TRANSLOCASE OF CHLOROPLAST 120, CHLOROPLASTIC-RELATED"/>
    <property type="match status" value="1"/>
</dbReference>
<name>A0A0C9YDR5_9AGAM</name>
<protein>
    <recommendedName>
        <fullName evidence="15">G domain-containing protein</fullName>
    </recommendedName>
</protein>
<keyword evidence="7" id="KW-0479">Metal-binding</keyword>
<evidence type="ECO:0000256" key="1">
    <source>
        <dbReference type="ARBA" id="ARBA00001946"/>
    </source>
</evidence>
<evidence type="ECO:0000256" key="7">
    <source>
        <dbReference type="ARBA" id="ARBA00022723"/>
    </source>
</evidence>
<accession>A0A0C9YDR5</accession>
<dbReference type="GO" id="GO:0046872">
    <property type="term" value="F:metal ion binding"/>
    <property type="evidence" value="ECO:0007669"/>
    <property type="project" value="UniProtKB-KW"/>
</dbReference>
<keyword evidence="6" id="KW-0812">Transmembrane</keyword>
<evidence type="ECO:0000259" key="15">
    <source>
        <dbReference type="Pfam" id="PF01926"/>
    </source>
</evidence>
<dbReference type="AlphaFoldDB" id="A0A0C9YDR5"/>
<dbReference type="OrthoDB" id="2611327at2759"/>
<evidence type="ECO:0000256" key="5">
    <source>
        <dbReference type="ARBA" id="ARBA00022640"/>
    </source>
</evidence>
<dbReference type="Proteomes" id="UP000054018">
    <property type="component" value="Unassembled WGS sequence"/>
</dbReference>
<dbReference type="GO" id="GO:0005525">
    <property type="term" value="F:GTP binding"/>
    <property type="evidence" value="ECO:0007669"/>
    <property type="project" value="InterPro"/>
</dbReference>
<dbReference type="SUPFAM" id="SSF52540">
    <property type="entry name" value="P-loop containing nucleoside triphosphate hydrolases"/>
    <property type="match status" value="2"/>
</dbReference>
<dbReference type="STRING" id="765257.A0A0C9YDR5"/>
<evidence type="ECO:0000256" key="8">
    <source>
        <dbReference type="ARBA" id="ARBA00022801"/>
    </source>
</evidence>
<keyword evidence="17" id="KW-1185">Reference proteome</keyword>
<comment type="cofactor">
    <cofactor evidence="1">
        <name>Mg(2+)</name>
        <dbReference type="ChEBI" id="CHEBI:18420"/>
    </cofactor>
</comment>
<feature type="domain" description="G" evidence="15">
    <location>
        <begin position="207"/>
        <end position="302"/>
    </location>
</feature>
<keyword evidence="4" id="KW-0150">Chloroplast</keyword>
<dbReference type="GO" id="GO:0016787">
    <property type="term" value="F:hydrolase activity"/>
    <property type="evidence" value="ECO:0007669"/>
    <property type="project" value="UniProtKB-KW"/>
</dbReference>
<keyword evidence="8" id="KW-0378">Hydrolase</keyword>
<dbReference type="EMBL" id="KN833921">
    <property type="protein sequence ID" value="KIK14831.1"/>
    <property type="molecule type" value="Genomic_DNA"/>
</dbReference>
<dbReference type="CDD" id="cd00882">
    <property type="entry name" value="Ras_like_GTPase"/>
    <property type="match status" value="2"/>
</dbReference>
<keyword evidence="10" id="KW-0460">Magnesium</keyword>
<keyword evidence="11" id="KW-0653">Protein transport</keyword>
<evidence type="ECO:0000256" key="9">
    <source>
        <dbReference type="ARBA" id="ARBA00022805"/>
    </source>
</evidence>
<comment type="subcellular location">
    <subcellularLocation>
        <location evidence="2">Membrane</location>
        <topology evidence="2">Single-pass membrane protein</topology>
    </subcellularLocation>
    <subcellularLocation>
        <location evidence="14">Plastid</location>
        <location evidence="14">Chloroplast outer membrane</location>
    </subcellularLocation>
</comment>
<dbReference type="InterPro" id="IPR045058">
    <property type="entry name" value="GIMA/IAN/Toc"/>
</dbReference>
<dbReference type="Pfam" id="PF01926">
    <property type="entry name" value="MMR_HSR1"/>
    <property type="match status" value="2"/>
</dbReference>
<feature type="domain" description="G" evidence="15">
    <location>
        <begin position="6"/>
        <end position="100"/>
    </location>
</feature>
<reference evidence="17" key="2">
    <citation type="submission" date="2015-01" db="EMBL/GenBank/DDBJ databases">
        <title>Evolutionary Origins and Diversification of the Mycorrhizal Mutualists.</title>
        <authorList>
            <consortium name="DOE Joint Genome Institute"/>
            <consortium name="Mycorrhizal Genomics Consortium"/>
            <person name="Kohler A."/>
            <person name="Kuo A."/>
            <person name="Nagy L.G."/>
            <person name="Floudas D."/>
            <person name="Copeland A."/>
            <person name="Barry K.W."/>
            <person name="Cichocki N."/>
            <person name="Veneault-Fourrey C."/>
            <person name="LaButti K."/>
            <person name="Lindquist E.A."/>
            <person name="Lipzen A."/>
            <person name="Lundell T."/>
            <person name="Morin E."/>
            <person name="Murat C."/>
            <person name="Riley R."/>
            <person name="Ohm R."/>
            <person name="Sun H."/>
            <person name="Tunlid A."/>
            <person name="Henrissat B."/>
            <person name="Grigoriev I.V."/>
            <person name="Hibbett D.S."/>
            <person name="Martin F."/>
        </authorList>
    </citation>
    <scope>NUCLEOTIDE SEQUENCE [LARGE SCALE GENOMIC DNA]</scope>
    <source>
        <strain evidence="17">441</strain>
    </source>
</reference>
<keyword evidence="5" id="KW-0934">Plastid</keyword>
<keyword evidence="9" id="KW-1002">Plastid outer membrane</keyword>
<evidence type="ECO:0000256" key="4">
    <source>
        <dbReference type="ARBA" id="ARBA00022528"/>
    </source>
</evidence>
<dbReference type="PROSITE" id="PS00675">
    <property type="entry name" value="SIGMA54_INTERACT_1"/>
    <property type="match status" value="1"/>
</dbReference>
<dbReference type="Gene3D" id="3.40.50.300">
    <property type="entry name" value="P-loop containing nucleotide triphosphate hydrolases"/>
    <property type="match status" value="2"/>
</dbReference>
<evidence type="ECO:0000313" key="16">
    <source>
        <dbReference type="EMBL" id="KIK14831.1"/>
    </source>
</evidence>
<evidence type="ECO:0000256" key="13">
    <source>
        <dbReference type="ARBA" id="ARBA00023136"/>
    </source>
</evidence>
<dbReference type="GO" id="GO:0015031">
    <property type="term" value="P:protein transport"/>
    <property type="evidence" value="ECO:0007669"/>
    <property type="project" value="UniProtKB-KW"/>
</dbReference>
<reference evidence="16 17" key="1">
    <citation type="submission" date="2014-04" db="EMBL/GenBank/DDBJ databases">
        <authorList>
            <consortium name="DOE Joint Genome Institute"/>
            <person name="Kuo A."/>
            <person name="Kohler A."/>
            <person name="Costa M.D."/>
            <person name="Nagy L.G."/>
            <person name="Floudas D."/>
            <person name="Copeland A."/>
            <person name="Barry K.W."/>
            <person name="Cichocki N."/>
            <person name="Veneault-Fourrey C."/>
            <person name="LaButti K."/>
            <person name="Lindquist E.A."/>
            <person name="Lipzen A."/>
            <person name="Lundell T."/>
            <person name="Morin E."/>
            <person name="Murat C."/>
            <person name="Sun H."/>
            <person name="Tunlid A."/>
            <person name="Henrissat B."/>
            <person name="Grigoriev I.V."/>
            <person name="Hibbett D.S."/>
            <person name="Martin F."/>
            <person name="Nordberg H.P."/>
            <person name="Cantor M.N."/>
            <person name="Hua S.X."/>
        </authorList>
    </citation>
    <scope>NUCLEOTIDE SEQUENCE [LARGE SCALE GENOMIC DNA]</scope>
    <source>
        <strain evidence="16 17">441</strain>
    </source>
</reference>
<keyword evidence="12" id="KW-1133">Transmembrane helix</keyword>
<evidence type="ECO:0000256" key="14">
    <source>
        <dbReference type="ARBA" id="ARBA00024013"/>
    </source>
</evidence>
<gene>
    <name evidence="16" type="ORF">PISMIDRAFT_687670</name>
</gene>
<dbReference type="HOGENOM" id="CLU_032838_0_0_1"/>
<dbReference type="InterPro" id="IPR025662">
    <property type="entry name" value="Sigma_54_int_dom_ATP-bd_1"/>
</dbReference>
<evidence type="ECO:0000313" key="17">
    <source>
        <dbReference type="Proteomes" id="UP000054018"/>
    </source>
</evidence>
<dbReference type="GO" id="GO:0016020">
    <property type="term" value="C:membrane"/>
    <property type="evidence" value="ECO:0007669"/>
    <property type="project" value="UniProtKB-SubCell"/>
</dbReference>
<evidence type="ECO:0000256" key="12">
    <source>
        <dbReference type="ARBA" id="ARBA00022989"/>
    </source>
</evidence>
<organism evidence="16 17">
    <name type="scientific">Pisolithus microcarpus 441</name>
    <dbReference type="NCBI Taxonomy" id="765257"/>
    <lineage>
        <taxon>Eukaryota</taxon>
        <taxon>Fungi</taxon>
        <taxon>Dikarya</taxon>
        <taxon>Basidiomycota</taxon>
        <taxon>Agaricomycotina</taxon>
        <taxon>Agaricomycetes</taxon>
        <taxon>Agaricomycetidae</taxon>
        <taxon>Boletales</taxon>
        <taxon>Sclerodermatineae</taxon>
        <taxon>Pisolithaceae</taxon>
        <taxon>Pisolithus</taxon>
    </lineage>
</organism>
<evidence type="ECO:0000256" key="11">
    <source>
        <dbReference type="ARBA" id="ARBA00022927"/>
    </source>
</evidence>
<dbReference type="PANTHER" id="PTHR10903">
    <property type="entry name" value="GTPASE, IMAP FAMILY MEMBER-RELATED"/>
    <property type="match status" value="1"/>
</dbReference>
<evidence type="ECO:0000256" key="2">
    <source>
        <dbReference type="ARBA" id="ARBA00004167"/>
    </source>
</evidence>
<keyword evidence="13" id="KW-0472">Membrane</keyword>